<proteinExistence type="inferred from homology"/>
<sequence>MMPHSEPVWTPHATVAAVVERDGRFLMVREHTRHGIRLNQPAGHWEAGESLLDAVRREVLEESGFEFLPTALLGIYVSEKEDNSVTYLRLTFIGTVGDAPVHSDLDDGIIEAMWLTADEVMELRDIHRNPIVAQCLNDYLNGQRLDLTLVKDLRSLA</sequence>
<dbReference type="InterPro" id="IPR000086">
    <property type="entry name" value="NUDIX_hydrolase_dom"/>
</dbReference>
<organism evidence="8 9">
    <name type="scientific">Formosimonas limnophila</name>
    <dbReference type="NCBI Taxonomy" id="1384487"/>
    <lineage>
        <taxon>Bacteria</taxon>
        <taxon>Pseudomonadati</taxon>
        <taxon>Pseudomonadota</taxon>
        <taxon>Betaproteobacteria</taxon>
        <taxon>Burkholderiales</taxon>
        <taxon>Burkholderiaceae</taxon>
        <taxon>Formosimonas</taxon>
    </lineage>
</organism>
<evidence type="ECO:0000256" key="2">
    <source>
        <dbReference type="ARBA" id="ARBA00007608"/>
    </source>
</evidence>
<evidence type="ECO:0000256" key="3">
    <source>
        <dbReference type="ARBA" id="ARBA00011245"/>
    </source>
</evidence>
<feature type="domain" description="Nudix hydrolase" evidence="7">
    <location>
        <begin position="10"/>
        <end position="137"/>
    </location>
</feature>
<dbReference type="EC" id="3.6.1.-" evidence="6"/>
<comment type="similarity">
    <text evidence="2 6">Belongs to the Nudix hydrolase family. NudJ subfamily.</text>
</comment>
<reference evidence="8" key="2">
    <citation type="submission" date="2020-09" db="EMBL/GenBank/DDBJ databases">
        <authorList>
            <person name="Sun Q."/>
            <person name="Kim S."/>
        </authorList>
    </citation>
    <scope>NUCLEOTIDE SEQUENCE</scope>
    <source>
        <strain evidence="8">KCTC 32501</strain>
    </source>
</reference>
<dbReference type="GO" id="GO:0017110">
    <property type="term" value="F:nucleoside diphosphate phosphatase activity"/>
    <property type="evidence" value="ECO:0007669"/>
    <property type="project" value="InterPro"/>
</dbReference>
<evidence type="ECO:0000256" key="5">
    <source>
        <dbReference type="ARBA" id="ARBA00022801"/>
    </source>
</evidence>
<keyword evidence="5 6" id="KW-0378">Hydrolase</keyword>
<dbReference type="GO" id="GO:0017111">
    <property type="term" value="F:ribonucleoside triphosphate phosphatase activity"/>
    <property type="evidence" value="ECO:0007669"/>
    <property type="project" value="InterPro"/>
</dbReference>
<dbReference type="RefSeq" id="WP_229809817.1">
    <property type="nucleotide sequence ID" value="NZ_BMZG01000012.1"/>
</dbReference>
<comment type="subunit">
    <text evidence="3 6">Monomer.</text>
</comment>
<dbReference type="Gene3D" id="3.90.79.10">
    <property type="entry name" value="Nucleoside Triphosphate Pyrophosphohydrolase"/>
    <property type="match status" value="1"/>
</dbReference>
<dbReference type="PANTHER" id="PTHR43222">
    <property type="entry name" value="NUDIX HYDROLASE 23"/>
    <property type="match status" value="1"/>
</dbReference>
<dbReference type="PROSITE" id="PS51462">
    <property type="entry name" value="NUDIX"/>
    <property type="match status" value="1"/>
</dbReference>
<gene>
    <name evidence="6" type="primary">nudJ</name>
    <name evidence="8" type="ORF">GCM10009007_19440</name>
</gene>
<dbReference type="EMBL" id="BMZG01000012">
    <property type="protein sequence ID" value="GHA78492.1"/>
    <property type="molecule type" value="Genomic_DNA"/>
</dbReference>
<dbReference type="Proteomes" id="UP000614287">
    <property type="component" value="Unassembled WGS sequence"/>
</dbReference>
<protein>
    <recommendedName>
        <fullName evidence="4 6">Phosphatase NudJ</fullName>
        <ecNumber evidence="6">3.6.1.-</ecNumber>
    </recommendedName>
</protein>
<dbReference type="GO" id="GO:0004787">
    <property type="term" value="F:thiamine diphosphate phosphatase activity"/>
    <property type="evidence" value="ECO:0007669"/>
    <property type="project" value="InterPro"/>
</dbReference>
<dbReference type="InterPro" id="IPR020084">
    <property type="entry name" value="NUDIX_hydrolase_CS"/>
</dbReference>
<evidence type="ECO:0000313" key="9">
    <source>
        <dbReference type="Proteomes" id="UP000614287"/>
    </source>
</evidence>
<evidence type="ECO:0000313" key="8">
    <source>
        <dbReference type="EMBL" id="GHA78492.1"/>
    </source>
</evidence>
<dbReference type="SUPFAM" id="SSF55811">
    <property type="entry name" value="Nudix"/>
    <property type="match status" value="1"/>
</dbReference>
<comment type="cofactor">
    <cofactor evidence="1 6">
        <name>Mg(2+)</name>
        <dbReference type="ChEBI" id="CHEBI:18420"/>
    </cofactor>
</comment>
<dbReference type="PROSITE" id="PS00893">
    <property type="entry name" value="NUDIX_BOX"/>
    <property type="match status" value="1"/>
</dbReference>
<dbReference type="InterPro" id="IPR033713">
    <property type="entry name" value="NudJ"/>
</dbReference>
<evidence type="ECO:0000259" key="7">
    <source>
        <dbReference type="PROSITE" id="PS51462"/>
    </source>
</evidence>
<dbReference type="InterPro" id="IPR015797">
    <property type="entry name" value="NUDIX_hydrolase-like_dom_sf"/>
</dbReference>
<dbReference type="CDD" id="cd03675">
    <property type="entry name" value="NUDIX_Hydrolase"/>
    <property type="match status" value="1"/>
</dbReference>
<keyword evidence="6" id="KW-0460">Magnesium</keyword>
<evidence type="ECO:0000256" key="1">
    <source>
        <dbReference type="ARBA" id="ARBA00001946"/>
    </source>
</evidence>
<dbReference type="AlphaFoldDB" id="A0A8J3CIL4"/>
<name>A0A8J3CIL4_9BURK</name>
<reference evidence="8" key="1">
    <citation type="journal article" date="2014" name="Int. J. Syst. Evol. Microbiol.">
        <title>Complete genome sequence of Corynebacterium casei LMG S-19264T (=DSM 44701T), isolated from a smear-ripened cheese.</title>
        <authorList>
            <consortium name="US DOE Joint Genome Institute (JGI-PGF)"/>
            <person name="Walter F."/>
            <person name="Albersmeier A."/>
            <person name="Kalinowski J."/>
            <person name="Ruckert C."/>
        </authorList>
    </citation>
    <scope>NUCLEOTIDE SEQUENCE</scope>
    <source>
        <strain evidence="8">KCTC 32501</strain>
    </source>
</reference>
<evidence type="ECO:0000256" key="4">
    <source>
        <dbReference type="ARBA" id="ARBA00015552"/>
    </source>
</evidence>
<evidence type="ECO:0000256" key="6">
    <source>
        <dbReference type="RuleBase" id="RU364043"/>
    </source>
</evidence>
<keyword evidence="9" id="KW-1185">Reference proteome</keyword>
<comment type="caution">
    <text evidence="8">The sequence shown here is derived from an EMBL/GenBank/DDBJ whole genome shotgun (WGS) entry which is preliminary data.</text>
</comment>
<accession>A0A8J3CIL4</accession>
<dbReference type="PANTHER" id="PTHR43222:SF11">
    <property type="entry name" value="PHOSPHATASE NUDJ"/>
    <property type="match status" value="1"/>
</dbReference>
<dbReference type="Pfam" id="PF00293">
    <property type="entry name" value="NUDIX"/>
    <property type="match status" value="1"/>
</dbReference>